<dbReference type="InterPro" id="IPR009378">
    <property type="entry name" value="H2_N"/>
</dbReference>
<dbReference type="GO" id="GO:0051306">
    <property type="term" value="P:mitotic sister chromatid separation"/>
    <property type="evidence" value="ECO:0007669"/>
    <property type="project" value="TreeGrafter"/>
</dbReference>
<accession>B8B6N1</accession>
<dbReference type="GO" id="GO:0000796">
    <property type="term" value="C:condensin complex"/>
    <property type="evidence" value="ECO:0007669"/>
    <property type="project" value="TreeGrafter"/>
</dbReference>
<evidence type="ECO:0000313" key="12">
    <source>
        <dbReference type="Proteomes" id="UP000007015"/>
    </source>
</evidence>
<feature type="region of interest" description="Disordered" evidence="7">
    <location>
        <begin position="135"/>
        <end position="169"/>
    </location>
</feature>
<feature type="compositionally biased region" description="Basic and acidic residues" evidence="7">
    <location>
        <begin position="318"/>
        <end position="349"/>
    </location>
</feature>
<dbReference type="PANTHER" id="PTHR14324:SF3">
    <property type="entry name" value="CONDENSIN-2 COMPLEX SUBUNIT H2"/>
    <property type="match status" value="1"/>
</dbReference>
<dbReference type="InterPro" id="IPR031719">
    <property type="entry name" value="H2_M"/>
</dbReference>
<feature type="domain" description="Condensin II complex subunit H2 middle" evidence="10">
    <location>
        <begin position="197"/>
        <end position="363"/>
    </location>
</feature>
<protein>
    <recommendedName>
        <fullName evidence="3">Condensin-2 complex subunit H2</fullName>
    </recommendedName>
    <alternativeName>
        <fullName evidence="6">Non-SMC condensin II complex subunit H2</fullName>
    </alternativeName>
</protein>
<dbReference type="STRING" id="39946.B8B6N1"/>
<evidence type="ECO:0000259" key="10">
    <source>
        <dbReference type="Pfam" id="PF16869"/>
    </source>
</evidence>
<dbReference type="Gramene" id="BGIOSGA025812-TA">
    <property type="protein sequence ID" value="BGIOSGA025812-PA"/>
    <property type="gene ID" value="BGIOSGA025812"/>
</dbReference>
<feature type="compositionally biased region" description="Polar residues" evidence="7">
    <location>
        <begin position="135"/>
        <end position="161"/>
    </location>
</feature>
<dbReference type="InterPro" id="IPR031737">
    <property type="entry name" value="CNDH2_C"/>
</dbReference>
<evidence type="ECO:0000256" key="2">
    <source>
        <dbReference type="ARBA" id="ARBA00007844"/>
    </source>
</evidence>
<feature type="region of interest" description="Disordered" evidence="7">
    <location>
        <begin position="657"/>
        <end position="721"/>
    </location>
</feature>
<proteinExistence type="inferred from homology"/>
<feature type="compositionally biased region" description="Polar residues" evidence="7">
    <location>
        <begin position="296"/>
        <end position="317"/>
    </location>
</feature>
<dbReference type="InterPro" id="IPR031739">
    <property type="entry name" value="Ncaph2"/>
</dbReference>
<dbReference type="GO" id="GO:0000793">
    <property type="term" value="C:condensed chromosome"/>
    <property type="evidence" value="ECO:0007669"/>
    <property type="project" value="EnsemblPlants"/>
</dbReference>
<dbReference type="GO" id="GO:0010032">
    <property type="term" value="P:meiotic chromosome condensation"/>
    <property type="evidence" value="ECO:0007669"/>
    <property type="project" value="TreeGrafter"/>
</dbReference>
<name>B8B6N1_ORYSI</name>
<feature type="compositionally biased region" description="Gly residues" evidence="7">
    <location>
        <begin position="1"/>
        <end position="15"/>
    </location>
</feature>
<evidence type="ECO:0000259" key="8">
    <source>
        <dbReference type="Pfam" id="PF06278"/>
    </source>
</evidence>
<feature type="domain" description="Condensin-2 complex subunit H2 C-terminal" evidence="9">
    <location>
        <begin position="513"/>
        <end position="645"/>
    </location>
</feature>
<reference evidence="11 12" key="1">
    <citation type="journal article" date="2005" name="PLoS Biol.">
        <title>The genomes of Oryza sativa: a history of duplications.</title>
        <authorList>
            <person name="Yu J."/>
            <person name="Wang J."/>
            <person name="Lin W."/>
            <person name="Li S."/>
            <person name="Li H."/>
            <person name="Zhou J."/>
            <person name="Ni P."/>
            <person name="Dong W."/>
            <person name="Hu S."/>
            <person name="Zeng C."/>
            <person name="Zhang J."/>
            <person name="Zhang Y."/>
            <person name="Li R."/>
            <person name="Xu Z."/>
            <person name="Li S."/>
            <person name="Li X."/>
            <person name="Zheng H."/>
            <person name="Cong L."/>
            <person name="Lin L."/>
            <person name="Yin J."/>
            <person name="Geng J."/>
            <person name="Li G."/>
            <person name="Shi J."/>
            <person name="Liu J."/>
            <person name="Lv H."/>
            <person name="Li J."/>
            <person name="Wang J."/>
            <person name="Deng Y."/>
            <person name="Ran L."/>
            <person name="Shi X."/>
            <person name="Wang X."/>
            <person name="Wu Q."/>
            <person name="Li C."/>
            <person name="Ren X."/>
            <person name="Wang J."/>
            <person name="Wang X."/>
            <person name="Li D."/>
            <person name="Liu D."/>
            <person name="Zhang X."/>
            <person name="Ji Z."/>
            <person name="Zhao W."/>
            <person name="Sun Y."/>
            <person name="Zhang Z."/>
            <person name="Bao J."/>
            <person name="Han Y."/>
            <person name="Dong L."/>
            <person name="Ji J."/>
            <person name="Chen P."/>
            <person name="Wu S."/>
            <person name="Liu J."/>
            <person name="Xiao Y."/>
            <person name="Bu D."/>
            <person name="Tan J."/>
            <person name="Yang L."/>
            <person name="Ye C."/>
            <person name="Zhang J."/>
            <person name="Xu J."/>
            <person name="Zhou Y."/>
            <person name="Yu Y."/>
            <person name="Zhang B."/>
            <person name="Zhuang S."/>
            <person name="Wei H."/>
            <person name="Liu B."/>
            <person name="Lei M."/>
            <person name="Yu H."/>
            <person name="Li Y."/>
            <person name="Xu H."/>
            <person name="Wei S."/>
            <person name="He X."/>
            <person name="Fang L."/>
            <person name="Zhang Z."/>
            <person name="Zhang Y."/>
            <person name="Huang X."/>
            <person name="Su Z."/>
            <person name="Tong W."/>
            <person name="Li J."/>
            <person name="Tong Z."/>
            <person name="Li S."/>
            <person name="Ye J."/>
            <person name="Wang L."/>
            <person name="Fang L."/>
            <person name="Lei T."/>
            <person name="Chen C."/>
            <person name="Chen H."/>
            <person name="Xu Z."/>
            <person name="Li H."/>
            <person name="Huang H."/>
            <person name="Zhang F."/>
            <person name="Xu H."/>
            <person name="Li N."/>
            <person name="Zhao C."/>
            <person name="Li S."/>
            <person name="Dong L."/>
            <person name="Huang Y."/>
            <person name="Li L."/>
            <person name="Xi Y."/>
            <person name="Qi Q."/>
            <person name="Li W."/>
            <person name="Zhang B."/>
            <person name="Hu W."/>
            <person name="Zhang Y."/>
            <person name="Tian X."/>
            <person name="Jiao Y."/>
            <person name="Liang X."/>
            <person name="Jin J."/>
            <person name="Gao L."/>
            <person name="Zheng W."/>
            <person name="Hao B."/>
            <person name="Liu S."/>
            <person name="Wang W."/>
            <person name="Yuan L."/>
            <person name="Cao M."/>
            <person name="McDermott J."/>
            <person name="Samudrala R."/>
            <person name="Wang J."/>
            <person name="Wong G.K."/>
            <person name="Yang H."/>
        </authorList>
    </citation>
    <scope>NUCLEOTIDE SEQUENCE [LARGE SCALE GENOMIC DNA]</scope>
    <source>
        <strain evidence="12">cv. 93-11</strain>
    </source>
</reference>
<evidence type="ECO:0000313" key="11">
    <source>
        <dbReference type="EMBL" id="EEC82147.1"/>
    </source>
</evidence>
<evidence type="ECO:0000256" key="3">
    <source>
        <dbReference type="ARBA" id="ARBA00016903"/>
    </source>
</evidence>
<evidence type="ECO:0000256" key="4">
    <source>
        <dbReference type="ARBA" id="ARBA00023067"/>
    </source>
</evidence>
<comment type="subcellular location">
    <subcellularLocation>
        <location evidence="1">Nucleus</location>
    </subcellularLocation>
</comment>
<evidence type="ECO:0000256" key="7">
    <source>
        <dbReference type="SAM" id="MobiDB-lite"/>
    </source>
</evidence>
<feature type="compositionally biased region" description="Acidic residues" evidence="7">
    <location>
        <begin position="350"/>
        <end position="363"/>
    </location>
</feature>
<feature type="region of interest" description="Disordered" evidence="7">
    <location>
        <begin position="257"/>
        <end position="374"/>
    </location>
</feature>
<evidence type="ECO:0000259" key="9">
    <source>
        <dbReference type="Pfam" id="PF16858"/>
    </source>
</evidence>
<dbReference type="GO" id="GO:0005730">
    <property type="term" value="C:nucleolus"/>
    <property type="evidence" value="ECO:0007669"/>
    <property type="project" value="EnsemblPlants"/>
</dbReference>
<keyword evidence="5" id="KW-0539">Nucleus</keyword>
<dbReference type="HOGENOM" id="CLU_018318_0_0_1"/>
<feature type="region of interest" description="Disordered" evidence="7">
    <location>
        <begin position="1"/>
        <end position="28"/>
    </location>
</feature>
<dbReference type="Pfam" id="PF16858">
    <property type="entry name" value="CNDH2_C"/>
    <property type="match status" value="1"/>
</dbReference>
<dbReference type="GO" id="GO:0003682">
    <property type="term" value="F:chromatin binding"/>
    <property type="evidence" value="ECO:0007669"/>
    <property type="project" value="TreeGrafter"/>
</dbReference>
<dbReference type="AlphaFoldDB" id="B8B6N1"/>
<evidence type="ECO:0000256" key="5">
    <source>
        <dbReference type="ARBA" id="ARBA00023242"/>
    </source>
</evidence>
<evidence type="ECO:0000256" key="6">
    <source>
        <dbReference type="ARBA" id="ARBA00030479"/>
    </source>
</evidence>
<dbReference type="EMBL" id="CM000132">
    <property type="protein sequence ID" value="EEC82147.1"/>
    <property type="molecule type" value="Genomic_DNA"/>
</dbReference>
<dbReference type="OMA" id="FDPPEHK"/>
<dbReference type="Pfam" id="PF06278">
    <property type="entry name" value="CNDH2_N"/>
    <property type="match status" value="1"/>
</dbReference>
<keyword evidence="4" id="KW-0226">DNA condensation</keyword>
<dbReference type="GO" id="GO:0006974">
    <property type="term" value="P:DNA damage response"/>
    <property type="evidence" value="ECO:0007669"/>
    <property type="project" value="EnsemblPlants"/>
</dbReference>
<organism evidence="11 12">
    <name type="scientific">Oryza sativa subsp. indica</name>
    <name type="common">Rice</name>
    <dbReference type="NCBI Taxonomy" id="39946"/>
    <lineage>
        <taxon>Eukaryota</taxon>
        <taxon>Viridiplantae</taxon>
        <taxon>Streptophyta</taxon>
        <taxon>Embryophyta</taxon>
        <taxon>Tracheophyta</taxon>
        <taxon>Spermatophyta</taxon>
        <taxon>Magnoliopsida</taxon>
        <taxon>Liliopsida</taxon>
        <taxon>Poales</taxon>
        <taxon>Poaceae</taxon>
        <taxon>BOP clade</taxon>
        <taxon>Oryzoideae</taxon>
        <taxon>Oryzeae</taxon>
        <taxon>Oryzinae</taxon>
        <taxon>Oryza</taxon>
        <taxon>Oryza sativa</taxon>
    </lineage>
</organism>
<keyword evidence="12" id="KW-1185">Reference proteome</keyword>
<dbReference type="PANTHER" id="PTHR14324">
    <property type="entry name" value="CONDENSIN-2 COMPLEX SUBUNIT H2"/>
    <property type="match status" value="1"/>
</dbReference>
<comment type="similarity">
    <text evidence="2">Belongs to the CND2 H2 (condensin-2 subunit 2) family.</text>
</comment>
<evidence type="ECO:0000256" key="1">
    <source>
        <dbReference type="ARBA" id="ARBA00004123"/>
    </source>
</evidence>
<gene>
    <name evidence="11" type="ORF">OsI_26204</name>
</gene>
<dbReference type="GO" id="GO:0045739">
    <property type="term" value="P:positive regulation of DNA repair"/>
    <property type="evidence" value="ECO:0007669"/>
    <property type="project" value="EnsemblPlants"/>
</dbReference>
<dbReference type="Pfam" id="PF16869">
    <property type="entry name" value="CNDH2_M"/>
    <property type="match status" value="1"/>
</dbReference>
<feature type="compositionally biased region" description="Basic residues" evidence="7">
    <location>
        <begin position="680"/>
        <end position="689"/>
    </location>
</feature>
<dbReference type="Proteomes" id="UP000007015">
    <property type="component" value="Chromosome 7"/>
</dbReference>
<sequence length="721" mass="79543">MEGGGGGGGGGGEGSTSGARFPILQANRDPESNWEVDVAKSLEEYLLRICSGEISGEDGAHSVNFAEAALLLQGSVQVYSRKVEYLYTLVLNALEFLSQKKNERFNANYDHTRVLKDKRPILYLVSHVNRDSSNGCSYHNLTQDQENSSAQANESDPSTVPNEEDDVFSGLDDVPVEARTTLDNNIDRDDLLKKIVRPPANLLVFEGDCLDSDTSELELYLLATCGFFGDFLLLDPCDAPAVSDFLQGKQSAKEDIFAGRGSSARSKSRTNVFCSPNGRSGGTGRRPTPGKVQEGNPDQTQESNPDQSQEMNANQTQEHIDDLNVNDDHWSVHPADHDFPDNDMPHPDDADAGCVDDSDDDDDPWRPLNPHEPGNLKIRTCRKVKSFARQVIGAPKRNIIASLFPMEKMDGASFKVHLSQQETHHVPEPPPLYEKLMRSLEHGEPESHLFGDLKDGHEPDIGVNDFDIHEPDMPDDVCDMDVDMDIPTYPDKNNDATLDGAQGTQDSMDAHESLEDLCRSHLDALLASIAEAEQQTELDARVSTWKERIEHALEEQASRVDRNPPFDIGSYGEQIIDTLSSRTENAGIASFSEIVSGKPKYEVARTFSALLQLVNGRSVDLDKGQTTNGLVCHTASNPFHVRLIGPNQRPEIEARFARKRVNSPSRNKGSGEPSPAQQKSPKKHGHKNGKVPVKTSIKLTPDGKRRRRSTQMLRPINLESS</sequence>
<feature type="domain" description="Condensin II complex subunit H2 N-terminal" evidence="8">
    <location>
        <begin position="22"/>
        <end position="111"/>
    </location>
</feature>